<dbReference type="KEGG" id="val:VDBG_09187"/>
<evidence type="ECO:0000313" key="3">
    <source>
        <dbReference type="Proteomes" id="UP000008698"/>
    </source>
</evidence>
<feature type="compositionally biased region" description="Basic and acidic residues" evidence="1">
    <location>
        <begin position="29"/>
        <end position="42"/>
    </location>
</feature>
<proteinExistence type="predicted"/>
<feature type="region of interest" description="Disordered" evidence="1">
    <location>
        <begin position="19"/>
        <end position="42"/>
    </location>
</feature>
<protein>
    <submittedName>
        <fullName evidence="2">Predicted protein</fullName>
    </submittedName>
</protein>
<dbReference type="Proteomes" id="UP000008698">
    <property type="component" value="Unassembled WGS sequence"/>
</dbReference>
<dbReference type="RefSeq" id="XP_003000692.1">
    <property type="nucleotide sequence ID" value="XM_003000646.1"/>
</dbReference>
<dbReference type="AlphaFoldDB" id="C9SWB2"/>
<dbReference type="EMBL" id="DS985227">
    <property type="protein sequence ID" value="EEY23077.1"/>
    <property type="molecule type" value="Genomic_DNA"/>
</dbReference>
<organism evidence="3">
    <name type="scientific">Verticillium alfalfae (strain VaMs.102 / ATCC MYA-4576 / FGSC 10136)</name>
    <name type="common">Verticillium wilt of alfalfa</name>
    <name type="synonym">Verticillium albo-atrum</name>
    <dbReference type="NCBI Taxonomy" id="526221"/>
    <lineage>
        <taxon>Eukaryota</taxon>
        <taxon>Fungi</taxon>
        <taxon>Dikarya</taxon>
        <taxon>Ascomycota</taxon>
        <taxon>Pezizomycotina</taxon>
        <taxon>Sordariomycetes</taxon>
        <taxon>Hypocreomycetidae</taxon>
        <taxon>Glomerellales</taxon>
        <taxon>Plectosphaerellaceae</taxon>
        <taxon>Verticillium</taxon>
    </lineage>
</organism>
<evidence type="ECO:0000313" key="2">
    <source>
        <dbReference type="EMBL" id="EEY23077.1"/>
    </source>
</evidence>
<keyword evidence="3" id="KW-1185">Reference proteome</keyword>
<accession>C9SWB2</accession>
<name>C9SWB2_VERA1</name>
<evidence type="ECO:0000256" key="1">
    <source>
        <dbReference type="SAM" id="MobiDB-lite"/>
    </source>
</evidence>
<sequence length="156" mass="15343">MVRATACAQRNVPVALTSRVRRKSAAPRVEGRHARDDAGRADEGVDAAVGLGGGEGGRRGADGVFGRHVHFGQGDGGVRMGLAQGLQGGGRGCGGRVDVPETEGGAAVLEEGVGDGCGEGAGAAGDDGGAGAREARGGRVGRGELGVGSRGWCLAW</sequence>
<reference evidence="3" key="1">
    <citation type="journal article" date="2011" name="PLoS Pathog.">
        <title>Comparative genomics yields insights into niche adaptation of plant vascular wilt pathogens.</title>
        <authorList>
            <person name="Klosterman S.J."/>
            <person name="Subbarao K.V."/>
            <person name="Kang S."/>
            <person name="Veronese P."/>
            <person name="Gold S.E."/>
            <person name="Thomma B.P.H.J."/>
            <person name="Chen Z."/>
            <person name="Henrissat B."/>
            <person name="Lee Y.-H."/>
            <person name="Park J."/>
            <person name="Garcia-Pedrajas M.D."/>
            <person name="Barbara D.J."/>
            <person name="Anchieta A."/>
            <person name="de Jonge R."/>
            <person name="Santhanam P."/>
            <person name="Maruthachalam K."/>
            <person name="Atallah Z."/>
            <person name="Amyotte S.G."/>
            <person name="Paz Z."/>
            <person name="Inderbitzin P."/>
            <person name="Hayes R.J."/>
            <person name="Heiman D.I."/>
            <person name="Young S."/>
            <person name="Zeng Q."/>
            <person name="Engels R."/>
            <person name="Galagan J."/>
            <person name="Cuomo C.A."/>
            <person name="Dobinson K.F."/>
            <person name="Ma L.-J."/>
        </authorList>
    </citation>
    <scope>NUCLEOTIDE SEQUENCE [LARGE SCALE GENOMIC DNA]</scope>
    <source>
        <strain evidence="3">VaMs.102 / ATCC MYA-4576 / FGSC 10136</strain>
    </source>
</reference>
<dbReference type="GeneID" id="9528404"/>
<dbReference type="HOGENOM" id="CLU_1688085_0_0_1"/>
<gene>
    <name evidence="2" type="ORF">VDBG_09187</name>
</gene>